<dbReference type="InterPro" id="IPR003593">
    <property type="entry name" value="AAA+_ATPase"/>
</dbReference>
<dbReference type="InterPro" id="IPR027417">
    <property type="entry name" value="P-loop_NTPase"/>
</dbReference>
<keyword evidence="3" id="KW-0805">Transcription regulation</keyword>
<feature type="domain" description="AAA+ ATPase" evidence="6">
    <location>
        <begin position="355"/>
        <end position="499"/>
    </location>
</feature>
<dbReference type="Gene3D" id="3.40.50.300">
    <property type="entry name" value="P-loop containing nucleotide triphosphate hydrolases"/>
    <property type="match status" value="1"/>
</dbReference>
<dbReference type="PROSITE" id="PS00676">
    <property type="entry name" value="SIGMA54_INTERACT_2"/>
    <property type="match status" value="1"/>
</dbReference>
<dbReference type="Gene3D" id="1.10.10.60">
    <property type="entry name" value="Homeodomain-like"/>
    <property type="match status" value="1"/>
</dbReference>
<dbReference type="SUPFAM" id="SSF55785">
    <property type="entry name" value="PYP-like sensor domain (PAS domain)"/>
    <property type="match status" value="1"/>
</dbReference>
<dbReference type="NCBIfam" id="TIGR00229">
    <property type="entry name" value="sensory_box"/>
    <property type="match status" value="1"/>
</dbReference>
<evidence type="ECO:0000313" key="8">
    <source>
        <dbReference type="Proteomes" id="UP000199208"/>
    </source>
</evidence>
<dbReference type="InterPro" id="IPR035965">
    <property type="entry name" value="PAS-like_dom_sf"/>
</dbReference>
<dbReference type="PANTHER" id="PTHR32071">
    <property type="entry name" value="TRANSCRIPTIONAL REGULATORY PROTEIN"/>
    <property type="match status" value="1"/>
</dbReference>
<dbReference type="InterPro" id="IPR000014">
    <property type="entry name" value="PAS"/>
</dbReference>
<dbReference type="CDD" id="cd00130">
    <property type="entry name" value="PAS"/>
    <property type="match status" value="1"/>
</dbReference>
<protein>
    <submittedName>
        <fullName evidence="7">PAS domain S-box-containing protein</fullName>
    </submittedName>
</protein>
<dbReference type="Pfam" id="PF13426">
    <property type="entry name" value="PAS_9"/>
    <property type="match status" value="1"/>
</dbReference>
<dbReference type="InterPro" id="IPR025943">
    <property type="entry name" value="Sigma_54_int_dom_ATP-bd_2"/>
</dbReference>
<dbReference type="PROSITE" id="PS00675">
    <property type="entry name" value="SIGMA54_INTERACT_1"/>
    <property type="match status" value="1"/>
</dbReference>
<keyword evidence="4" id="KW-0804">Transcription</keyword>
<evidence type="ECO:0000313" key="7">
    <source>
        <dbReference type="EMBL" id="SCZ79473.1"/>
    </source>
</evidence>
<gene>
    <name evidence="7" type="ORF">SAMN03080599_01784</name>
</gene>
<evidence type="ECO:0000256" key="1">
    <source>
        <dbReference type="ARBA" id="ARBA00022741"/>
    </source>
</evidence>
<dbReference type="InterPro" id="IPR002197">
    <property type="entry name" value="HTH_Fis"/>
</dbReference>
<dbReference type="OrthoDB" id="9803970at2"/>
<dbReference type="SUPFAM" id="SSF55781">
    <property type="entry name" value="GAF domain-like"/>
    <property type="match status" value="1"/>
</dbReference>
<keyword evidence="8" id="KW-1185">Reference proteome</keyword>
<dbReference type="GO" id="GO:0043565">
    <property type="term" value="F:sequence-specific DNA binding"/>
    <property type="evidence" value="ECO:0007669"/>
    <property type="project" value="InterPro"/>
</dbReference>
<dbReference type="SMART" id="SM00382">
    <property type="entry name" value="AAA"/>
    <property type="match status" value="1"/>
</dbReference>
<dbReference type="RefSeq" id="WP_092590642.1">
    <property type="nucleotide sequence ID" value="NZ_FMWL01000007.1"/>
</dbReference>
<accession>A0A1G5RZN2</accession>
<reference evidence="7 8" key="1">
    <citation type="submission" date="2016-10" db="EMBL/GenBank/DDBJ databases">
        <authorList>
            <person name="de Groot N.N."/>
        </authorList>
    </citation>
    <scope>NUCLEOTIDE SEQUENCE [LARGE SCALE GENOMIC DNA]</scope>
    <source>
        <strain evidence="7 8">DSM 2784</strain>
    </source>
</reference>
<dbReference type="AlphaFoldDB" id="A0A1G5RZN2"/>
<dbReference type="GO" id="GO:0006355">
    <property type="term" value="P:regulation of DNA-templated transcription"/>
    <property type="evidence" value="ECO:0007669"/>
    <property type="project" value="InterPro"/>
</dbReference>
<dbReference type="GO" id="GO:0005524">
    <property type="term" value="F:ATP binding"/>
    <property type="evidence" value="ECO:0007669"/>
    <property type="project" value="UniProtKB-KW"/>
</dbReference>
<dbReference type="Gene3D" id="3.30.450.20">
    <property type="entry name" value="PAS domain"/>
    <property type="match status" value="1"/>
</dbReference>
<keyword evidence="1" id="KW-0547">Nucleotide-binding</keyword>
<evidence type="ECO:0000256" key="2">
    <source>
        <dbReference type="ARBA" id="ARBA00022840"/>
    </source>
</evidence>
<dbReference type="Pfam" id="PF25601">
    <property type="entry name" value="AAA_lid_14"/>
    <property type="match status" value="1"/>
</dbReference>
<dbReference type="FunFam" id="3.40.50.300:FF:000006">
    <property type="entry name" value="DNA-binding transcriptional regulator NtrC"/>
    <property type="match status" value="1"/>
</dbReference>
<keyword evidence="2" id="KW-0067">ATP-binding</keyword>
<dbReference type="EMBL" id="FMWL01000007">
    <property type="protein sequence ID" value="SCZ79473.1"/>
    <property type="molecule type" value="Genomic_DNA"/>
</dbReference>
<dbReference type="InterPro" id="IPR002078">
    <property type="entry name" value="Sigma_54_int"/>
</dbReference>
<proteinExistence type="predicted"/>
<dbReference type="InterPro" id="IPR058031">
    <property type="entry name" value="AAA_lid_NorR"/>
</dbReference>
<dbReference type="SUPFAM" id="SSF46689">
    <property type="entry name" value="Homeodomain-like"/>
    <property type="match status" value="1"/>
</dbReference>
<dbReference type="CDD" id="cd00009">
    <property type="entry name" value="AAA"/>
    <property type="match status" value="1"/>
</dbReference>
<feature type="domain" description="PAS" evidence="5">
    <location>
        <begin position="209"/>
        <end position="275"/>
    </location>
</feature>
<evidence type="ECO:0000256" key="3">
    <source>
        <dbReference type="ARBA" id="ARBA00023015"/>
    </source>
</evidence>
<organism evidence="7 8">
    <name type="scientific">Acidaminobacter hydrogenoformans DSM 2784</name>
    <dbReference type="NCBI Taxonomy" id="1120920"/>
    <lineage>
        <taxon>Bacteria</taxon>
        <taxon>Bacillati</taxon>
        <taxon>Bacillota</taxon>
        <taxon>Clostridia</taxon>
        <taxon>Peptostreptococcales</taxon>
        <taxon>Acidaminobacteraceae</taxon>
        <taxon>Acidaminobacter</taxon>
    </lineage>
</organism>
<sequence>MNSKIERLKKNWESYVLNGELSGDTRPCVKEAWDRCIALDVDYNDGFGQIISNEELKERLVKNENLIKIAAPIMENIYTIIKNTSFSIVLSDGEGVLIHVIENESIHNKHSNLKFFLGTHWDEANVGSNAIGTALARKEAIHMKGAEHYCLSHHPWTCSAAIIRDPFGKIIGCLDISGSVEDEHIHTFGIVTTAAAIIEKQLNLMASYQLINTAINSVMDGFFVIDNSFKILHINDKMAELLGIKREDLMGLDLRDIFKDINIQNEVLNLGKNIKLNDYTINFKRTKLECMIIISPTIIDNQVSGAVFLIKEAANVRREVSKLAGFSSGYTFDDLITCDDNMQAVKNFAKKIAEYDCTVLIQGESGTGKEIFAHAIHHHSSRSEGPFIAINCAALPKDLAESELFGYEKGAFTGASNEGKPGKFELANGGTIFLDEIGELPLEIQSKFLRILDDQKVSRIGSRYERDLNVRIIAATNRNLEREIEVKGFREDLYFRLNVVKISLIPLRDRKNDILLLADKFIKRLNLENNCSEKQFSEKFKDALMKKPWKGNVRELRNYIQKEYYLCDGDTINGSYNHNMELSSKIDFKNDNLQNVEKFCIIEALRAANGNAVEAAEQLKIGKSTIYRKILSYQIDVKSFKEQ</sequence>
<evidence type="ECO:0000256" key="4">
    <source>
        <dbReference type="ARBA" id="ARBA00023163"/>
    </source>
</evidence>
<dbReference type="InterPro" id="IPR009057">
    <property type="entry name" value="Homeodomain-like_sf"/>
</dbReference>
<name>A0A1G5RZN2_9FIRM</name>
<dbReference type="Gene3D" id="1.10.8.60">
    <property type="match status" value="1"/>
</dbReference>
<dbReference type="Proteomes" id="UP000199208">
    <property type="component" value="Unassembled WGS sequence"/>
</dbReference>
<dbReference type="InterPro" id="IPR029016">
    <property type="entry name" value="GAF-like_dom_sf"/>
</dbReference>
<dbReference type="Gene3D" id="3.30.450.40">
    <property type="match status" value="1"/>
</dbReference>
<dbReference type="Pfam" id="PF00158">
    <property type="entry name" value="Sigma54_activat"/>
    <property type="match status" value="1"/>
</dbReference>
<dbReference type="Pfam" id="PF02954">
    <property type="entry name" value="HTH_8"/>
    <property type="match status" value="1"/>
</dbReference>
<dbReference type="STRING" id="1120920.SAMN03080599_01784"/>
<dbReference type="InterPro" id="IPR025662">
    <property type="entry name" value="Sigma_54_int_dom_ATP-bd_1"/>
</dbReference>
<dbReference type="PANTHER" id="PTHR32071:SF57">
    <property type="entry name" value="C4-DICARBOXYLATE TRANSPORT TRANSCRIPTIONAL REGULATORY PROTEIN DCTD"/>
    <property type="match status" value="1"/>
</dbReference>
<dbReference type="SMART" id="SM00091">
    <property type="entry name" value="PAS"/>
    <property type="match status" value="1"/>
</dbReference>
<evidence type="ECO:0000259" key="6">
    <source>
        <dbReference type="SMART" id="SM00382"/>
    </source>
</evidence>
<dbReference type="SUPFAM" id="SSF52540">
    <property type="entry name" value="P-loop containing nucleoside triphosphate hydrolases"/>
    <property type="match status" value="1"/>
</dbReference>
<evidence type="ECO:0000259" key="5">
    <source>
        <dbReference type="SMART" id="SM00091"/>
    </source>
</evidence>